<sequence length="148" mass="15638">MPAKWATLGAWLAVAGCLGRLAAQAAIGFDSTPYGEGNAMLLFEGGFLLAGIALPLLLVYRPGQVFPRWMLLLPGAGLGAGITAYFGAGLIQMIVEALRGERAFAGSDLPTAFFWVAVPCYLVWGLGLATATYGYYTRTRKPCKGCGR</sequence>
<dbReference type="PROSITE" id="PS51257">
    <property type="entry name" value="PROKAR_LIPOPROTEIN"/>
    <property type="match status" value="1"/>
</dbReference>
<feature type="chain" id="PRO_5039553469" description="DUF3995 domain-containing protein" evidence="2">
    <location>
        <begin position="26"/>
        <end position="148"/>
    </location>
</feature>
<reference evidence="4" key="1">
    <citation type="submission" date="2019-09" db="EMBL/GenBank/DDBJ databases">
        <title>Antimicrobial potential of Antarctic Bacteria.</title>
        <authorList>
            <person name="Benaud N."/>
            <person name="Edwards R.J."/>
            <person name="Ferrari B.C."/>
        </authorList>
    </citation>
    <scope>NUCLEOTIDE SEQUENCE [LARGE SCALE GENOMIC DNA]</scope>
    <source>
        <strain evidence="4">SPB151</strain>
    </source>
</reference>
<evidence type="ECO:0000256" key="1">
    <source>
        <dbReference type="SAM" id="Phobius"/>
    </source>
</evidence>
<keyword evidence="1" id="KW-0472">Membrane</keyword>
<name>A0A7G6WZF9_9ACTN</name>
<dbReference type="Proteomes" id="UP000515563">
    <property type="component" value="Chromosome"/>
</dbReference>
<feature type="transmembrane region" description="Helical" evidence="1">
    <location>
        <begin position="71"/>
        <end position="92"/>
    </location>
</feature>
<evidence type="ECO:0000313" key="3">
    <source>
        <dbReference type="EMBL" id="QNE19374.1"/>
    </source>
</evidence>
<keyword evidence="4" id="KW-1185">Reference proteome</keyword>
<evidence type="ECO:0000256" key="2">
    <source>
        <dbReference type="SAM" id="SignalP"/>
    </source>
</evidence>
<reference evidence="3 4" key="2">
    <citation type="journal article" date="2020" name="Microbiol. Resour. Announc.">
        <title>Antarctic desert soil bacteria exhibit high novel natural product potential, evaluated through long-read genome sequencing and comparative genomics.</title>
        <authorList>
            <person name="Benaud N."/>
            <person name="Edwards R.J."/>
            <person name="Amos T.G."/>
            <person name="D'Agostino P.M."/>
            <person name="Gutierrez-Chavez C."/>
            <person name="Montgomery K."/>
            <person name="Nicetic I."/>
            <person name="Ferrari B.C."/>
        </authorList>
    </citation>
    <scope>NUCLEOTIDE SEQUENCE [LARGE SCALE GENOMIC DNA]</scope>
    <source>
        <strain evidence="3 4">SPB151</strain>
    </source>
</reference>
<organism evidence="3 4">
    <name type="scientific">Kribbella qitaiheensis</name>
    <dbReference type="NCBI Taxonomy" id="1544730"/>
    <lineage>
        <taxon>Bacteria</taxon>
        <taxon>Bacillati</taxon>
        <taxon>Actinomycetota</taxon>
        <taxon>Actinomycetes</taxon>
        <taxon>Propionibacteriales</taxon>
        <taxon>Kribbellaceae</taxon>
        <taxon>Kribbella</taxon>
    </lineage>
</organism>
<protein>
    <recommendedName>
        <fullName evidence="5">DUF3995 domain-containing protein</fullName>
    </recommendedName>
</protein>
<dbReference type="AlphaFoldDB" id="A0A7G6WZF9"/>
<dbReference type="EMBL" id="CP043661">
    <property type="protein sequence ID" value="QNE19374.1"/>
    <property type="molecule type" value="Genomic_DNA"/>
</dbReference>
<evidence type="ECO:0008006" key="5">
    <source>
        <dbReference type="Google" id="ProtNLM"/>
    </source>
</evidence>
<feature type="transmembrane region" description="Helical" evidence="1">
    <location>
        <begin position="39"/>
        <end position="59"/>
    </location>
</feature>
<evidence type="ECO:0000313" key="4">
    <source>
        <dbReference type="Proteomes" id="UP000515563"/>
    </source>
</evidence>
<keyword evidence="1" id="KW-1133">Transmembrane helix</keyword>
<gene>
    <name evidence="3" type="ORF">F1D05_17440</name>
</gene>
<keyword evidence="2" id="KW-0732">Signal</keyword>
<accession>A0A7G6WZF9</accession>
<proteinExistence type="predicted"/>
<feature type="transmembrane region" description="Helical" evidence="1">
    <location>
        <begin position="112"/>
        <end position="136"/>
    </location>
</feature>
<keyword evidence="1" id="KW-0812">Transmembrane</keyword>
<dbReference type="KEGG" id="kqi:F1D05_17440"/>
<feature type="signal peptide" evidence="2">
    <location>
        <begin position="1"/>
        <end position="25"/>
    </location>
</feature>
<dbReference type="RefSeq" id="WP_185448653.1">
    <property type="nucleotide sequence ID" value="NZ_CP043661.1"/>
</dbReference>